<organism evidence="1 2">
    <name type="scientific">Verrucomicrobia subdivision 6 bacterium BACL9 MAG-120924-bin69</name>
    <dbReference type="NCBI Taxonomy" id="1655635"/>
    <lineage>
        <taxon>Bacteria</taxon>
        <taxon>Pseudomonadati</taxon>
        <taxon>Verrucomicrobiota</taxon>
        <taxon>Verrucomicrobiia</taxon>
        <taxon>Verrucomicrobiales</taxon>
        <taxon>Verrucomicrobia subdivision 6</taxon>
    </lineage>
</organism>
<dbReference type="CDD" id="cd00552">
    <property type="entry name" value="RaiA"/>
    <property type="match status" value="1"/>
</dbReference>
<gene>
    <name evidence="1" type="ORF">ABS33_03335</name>
</gene>
<reference evidence="1 2" key="1">
    <citation type="submission" date="2015-10" db="EMBL/GenBank/DDBJ databases">
        <title>Metagenome-Assembled Genomes uncover a global brackish microbiome.</title>
        <authorList>
            <person name="Hugerth L.W."/>
            <person name="Larsson J."/>
            <person name="Alneberg J."/>
            <person name="Lindh M.V."/>
            <person name="Legrand C."/>
            <person name="Pinhassi J."/>
            <person name="Andersson A.F."/>
        </authorList>
    </citation>
    <scope>NUCLEOTIDE SEQUENCE [LARGE SCALE GENOMIC DNA]</scope>
    <source>
        <strain evidence="1">BACL9 MAG-120924-bin69</strain>
    </source>
</reference>
<dbReference type="AlphaFoldDB" id="A0A0R2XCG3"/>
<feature type="non-terminal residue" evidence="1">
    <location>
        <position position="91"/>
    </location>
</feature>
<sequence length="91" mass="10370">MNIHITPRHLPLTDGIDMYVQNKLSHLDHFEARILGAHVVLWHDRSAPPKHQYRVKVHLAVPGPDIFAEAGEEDLYAAIDKAEEKLSSELR</sequence>
<dbReference type="EMBL" id="LIDN01000082">
    <property type="protein sequence ID" value="KRP33797.1"/>
    <property type="molecule type" value="Genomic_DNA"/>
</dbReference>
<comment type="caution">
    <text evidence="1">The sequence shown here is derived from an EMBL/GenBank/DDBJ whole genome shotgun (WGS) entry which is preliminary data.</text>
</comment>
<dbReference type="Gene3D" id="3.30.160.100">
    <property type="entry name" value="Ribosome hibernation promotion factor-like"/>
    <property type="match status" value="1"/>
</dbReference>
<dbReference type="InterPro" id="IPR003489">
    <property type="entry name" value="RHF/RaiA"/>
</dbReference>
<dbReference type="Proteomes" id="UP000051220">
    <property type="component" value="Unassembled WGS sequence"/>
</dbReference>
<evidence type="ECO:0008006" key="3">
    <source>
        <dbReference type="Google" id="ProtNLM"/>
    </source>
</evidence>
<dbReference type="Pfam" id="PF02482">
    <property type="entry name" value="Ribosomal_S30AE"/>
    <property type="match status" value="1"/>
</dbReference>
<dbReference type="NCBIfam" id="TIGR00741">
    <property type="entry name" value="yfiA"/>
    <property type="match status" value="1"/>
</dbReference>
<dbReference type="InterPro" id="IPR036567">
    <property type="entry name" value="RHF-like"/>
</dbReference>
<accession>A0A0R2XCG3</accession>
<dbReference type="SUPFAM" id="SSF69754">
    <property type="entry name" value="Ribosome binding protein Y (YfiA homologue)"/>
    <property type="match status" value="1"/>
</dbReference>
<evidence type="ECO:0000313" key="2">
    <source>
        <dbReference type="Proteomes" id="UP000051220"/>
    </source>
</evidence>
<evidence type="ECO:0000313" key="1">
    <source>
        <dbReference type="EMBL" id="KRP33797.1"/>
    </source>
</evidence>
<protein>
    <recommendedName>
        <fullName evidence="3">Ribosomal subunit interface protein</fullName>
    </recommendedName>
</protein>
<proteinExistence type="predicted"/>
<name>A0A0R2XCG3_9BACT</name>